<dbReference type="Proteomes" id="UP001612915">
    <property type="component" value="Unassembled WGS sequence"/>
</dbReference>
<evidence type="ECO:0000256" key="1">
    <source>
        <dbReference type="SAM" id="SignalP"/>
    </source>
</evidence>
<feature type="signal peptide" evidence="1">
    <location>
        <begin position="1"/>
        <end position="21"/>
    </location>
</feature>
<proteinExistence type="predicted"/>
<feature type="chain" id="PRO_5047228387" evidence="1">
    <location>
        <begin position="22"/>
        <end position="447"/>
    </location>
</feature>
<dbReference type="RefSeq" id="WP_398282025.1">
    <property type="nucleotide sequence ID" value="NZ_JBITLV010000005.1"/>
</dbReference>
<comment type="caution">
    <text evidence="3">The sequence shown here is derived from an EMBL/GenBank/DDBJ whole genome shotgun (WGS) entry which is preliminary data.</text>
</comment>
<accession>A0ABW8APW9</accession>
<dbReference type="Pfam" id="PF08486">
    <property type="entry name" value="SpoIID"/>
    <property type="match status" value="1"/>
</dbReference>
<dbReference type="InterPro" id="IPR013486">
    <property type="entry name" value="SpoIID/LytB"/>
</dbReference>
<dbReference type="InterPro" id="IPR013693">
    <property type="entry name" value="SpoIID/LytB_N"/>
</dbReference>
<keyword evidence="4" id="KW-1185">Reference proteome</keyword>
<reference evidence="3 4" key="1">
    <citation type="submission" date="2024-10" db="EMBL/GenBank/DDBJ databases">
        <title>The Natural Products Discovery Center: Release of the First 8490 Sequenced Strains for Exploring Actinobacteria Biosynthetic Diversity.</title>
        <authorList>
            <person name="Kalkreuter E."/>
            <person name="Kautsar S.A."/>
            <person name="Yang D."/>
            <person name="Bader C.D."/>
            <person name="Teijaro C.N."/>
            <person name="Fluegel L."/>
            <person name="Davis C.M."/>
            <person name="Simpson J.R."/>
            <person name="Lauterbach L."/>
            <person name="Steele A.D."/>
            <person name="Gui C."/>
            <person name="Meng S."/>
            <person name="Li G."/>
            <person name="Viehrig K."/>
            <person name="Ye F."/>
            <person name="Su P."/>
            <person name="Kiefer A.F."/>
            <person name="Nichols A."/>
            <person name="Cepeda A.J."/>
            <person name="Yan W."/>
            <person name="Fan B."/>
            <person name="Jiang Y."/>
            <person name="Adhikari A."/>
            <person name="Zheng C.-J."/>
            <person name="Schuster L."/>
            <person name="Cowan T.M."/>
            <person name="Smanski M.J."/>
            <person name="Chevrette M.G."/>
            <person name="De Carvalho L.P.S."/>
            <person name="Shen B."/>
        </authorList>
    </citation>
    <scope>NUCLEOTIDE SEQUENCE [LARGE SCALE GENOMIC DNA]</scope>
    <source>
        <strain evidence="3 4">NPDC049639</strain>
    </source>
</reference>
<protein>
    <submittedName>
        <fullName evidence="3">SpoIID/LytB domain-containing protein</fullName>
    </submittedName>
</protein>
<evidence type="ECO:0000259" key="2">
    <source>
        <dbReference type="Pfam" id="PF08486"/>
    </source>
</evidence>
<dbReference type="NCBIfam" id="TIGR02669">
    <property type="entry name" value="SpoIID_LytB"/>
    <property type="match status" value="1"/>
</dbReference>
<feature type="domain" description="Sporulation stage II protein D amidase enhancer LytB N-terminal" evidence="2">
    <location>
        <begin position="232"/>
        <end position="314"/>
    </location>
</feature>
<dbReference type="EMBL" id="JBITLV010000005">
    <property type="protein sequence ID" value="MFI7588418.1"/>
    <property type="molecule type" value="Genomic_DNA"/>
</dbReference>
<name>A0ABW8APW9_9ACTN</name>
<sequence length="447" mass="46161">MIRPSFTGLLTAAVLATTAGAAISAPSDSADASTALNPAVAVANSCPSAGGAKVADAADPSGAIKIYGHGWGHGMGMSQYGAQGAAKLGCGYRTILATYYRNTDLVSKSMSTSVTLSLASSSKRSTVLAENGPVTWLADRTAVQPKGSTWTVTPTVSNGVRGIAVTDAADAVQLFAPTGSLLRARTGGTVVRVKATGSGSGLRTSWGTTRFTGTGSGIKVSHVIGSSSKLTAVQKYLYGLGEVPAGWPVEALKAQVVAARTYLASKYSSDRNSYVLSTGTADQVYLGYDREAADARLGGKWKAAVNATAGQVLVDGSGRIISAMYSSSMGGHTENRQYVYGRYGISYLKAVDDSRWDNASDNPYRKWAVGFSRATFASKLGFTSVTTWKVAERGDDKRLDGITVTGVKGGRTVTVHFTGSEARGKLGLRSPGFVFGGTTSDGETGNG</sequence>
<keyword evidence="1" id="KW-0732">Signal</keyword>
<evidence type="ECO:0000313" key="4">
    <source>
        <dbReference type="Proteomes" id="UP001612915"/>
    </source>
</evidence>
<evidence type="ECO:0000313" key="3">
    <source>
        <dbReference type="EMBL" id="MFI7588418.1"/>
    </source>
</evidence>
<organism evidence="3 4">
    <name type="scientific">Spongisporangium articulatum</name>
    <dbReference type="NCBI Taxonomy" id="3362603"/>
    <lineage>
        <taxon>Bacteria</taxon>
        <taxon>Bacillati</taxon>
        <taxon>Actinomycetota</taxon>
        <taxon>Actinomycetes</taxon>
        <taxon>Kineosporiales</taxon>
        <taxon>Kineosporiaceae</taxon>
        <taxon>Spongisporangium</taxon>
    </lineage>
</organism>
<gene>
    <name evidence="3" type="ORF">ACIB24_15215</name>
</gene>